<dbReference type="InterPro" id="IPR000623">
    <property type="entry name" value="Shikimate_kinase/TSH1"/>
</dbReference>
<evidence type="ECO:0000313" key="12">
    <source>
        <dbReference type="EMBL" id="MCR2804871.1"/>
    </source>
</evidence>
<evidence type="ECO:0000256" key="1">
    <source>
        <dbReference type="ARBA" id="ARBA00004842"/>
    </source>
</evidence>
<dbReference type="GO" id="GO:0005829">
    <property type="term" value="C:cytosol"/>
    <property type="evidence" value="ECO:0007669"/>
    <property type="project" value="TreeGrafter"/>
</dbReference>
<dbReference type="EMBL" id="JANIPJ010000009">
    <property type="protein sequence ID" value="MCR2804871.1"/>
    <property type="molecule type" value="Genomic_DNA"/>
</dbReference>
<comment type="caution">
    <text evidence="12">The sequence shown here is derived from an EMBL/GenBank/DDBJ whole genome shotgun (WGS) entry which is preliminary data.</text>
</comment>
<dbReference type="PANTHER" id="PTHR21087:SF16">
    <property type="entry name" value="SHIKIMATE KINASE 1, CHLOROPLASTIC"/>
    <property type="match status" value="1"/>
</dbReference>
<dbReference type="PRINTS" id="PR01100">
    <property type="entry name" value="SHIKIMTKNASE"/>
</dbReference>
<protein>
    <recommendedName>
        <fullName evidence="3 11">Shikimate kinase</fullName>
        <shortName evidence="11">SK</shortName>
        <ecNumber evidence="3 11">2.7.1.71</ecNumber>
    </recommendedName>
</protein>
<organism evidence="12 13">
    <name type="scientific">Paenibacillus soyae</name>
    <dbReference type="NCBI Taxonomy" id="2969249"/>
    <lineage>
        <taxon>Bacteria</taxon>
        <taxon>Bacillati</taxon>
        <taxon>Bacillota</taxon>
        <taxon>Bacilli</taxon>
        <taxon>Bacillales</taxon>
        <taxon>Paenibacillaceae</taxon>
        <taxon>Paenibacillus</taxon>
    </lineage>
</organism>
<comment type="subcellular location">
    <subcellularLocation>
        <location evidence="11">Cytoplasm</location>
    </subcellularLocation>
</comment>
<dbReference type="SUPFAM" id="SSF52540">
    <property type="entry name" value="P-loop containing nucleoside triphosphate hydrolases"/>
    <property type="match status" value="1"/>
</dbReference>
<gene>
    <name evidence="11" type="primary">aroK</name>
    <name evidence="12" type="ORF">NQZ67_13380</name>
</gene>
<keyword evidence="11" id="KW-0460">Magnesium</keyword>
<comment type="catalytic activity">
    <reaction evidence="10 11">
        <text>shikimate + ATP = 3-phosphoshikimate + ADP + H(+)</text>
        <dbReference type="Rhea" id="RHEA:13121"/>
        <dbReference type="ChEBI" id="CHEBI:15378"/>
        <dbReference type="ChEBI" id="CHEBI:30616"/>
        <dbReference type="ChEBI" id="CHEBI:36208"/>
        <dbReference type="ChEBI" id="CHEBI:145989"/>
        <dbReference type="ChEBI" id="CHEBI:456216"/>
        <dbReference type="EC" id="2.7.1.71"/>
    </reaction>
</comment>
<proteinExistence type="inferred from homology"/>
<comment type="similarity">
    <text evidence="2 11">Belongs to the shikimate kinase family.</text>
</comment>
<name>A0A9X2MSD0_9BACL</name>
<comment type="cofactor">
    <cofactor evidence="11">
        <name>Mg(2+)</name>
        <dbReference type="ChEBI" id="CHEBI:18420"/>
    </cofactor>
    <text evidence="11">Binds 1 Mg(2+) ion per subunit.</text>
</comment>
<dbReference type="EC" id="2.7.1.71" evidence="3 11"/>
<keyword evidence="13" id="KW-1185">Reference proteome</keyword>
<evidence type="ECO:0000313" key="13">
    <source>
        <dbReference type="Proteomes" id="UP001141950"/>
    </source>
</evidence>
<comment type="function">
    <text evidence="11">Catalyzes the specific phosphorylation of the 3-hydroxyl group of shikimic acid using ATP as a cosubstrate.</text>
</comment>
<comment type="caution">
    <text evidence="11">Lacks conserved residue(s) required for the propagation of feature annotation.</text>
</comment>
<feature type="binding site" evidence="11">
    <location>
        <begin position="17"/>
        <end position="22"/>
    </location>
    <ligand>
        <name>ATP</name>
        <dbReference type="ChEBI" id="CHEBI:30616"/>
    </ligand>
</feature>
<dbReference type="PROSITE" id="PS01128">
    <property type="entry name" value="SHIKIMATE_KINASE"/>
    <property type="match status" value="1"/>
</dbReference>
<keyword evidence="4 11" id="KW-0028">Amino-acid biosynthesis</keyword>
<feature type="binding site" evidence="11">
    <location>
        <position position="39"/>
    </location>
    <ligand>
        <name>substrate</name>
    </ligand>
</feature>
<dbReference type="PANTHER" id="PTHR21087">
    <property type="entry name" value="SHIKIMATE KINASE"/>
    <property type="match status" value="1"/>
</dbReference>
<sequence>MVSQASRDKLILIGFMGTGKSSVSRLLADKLGWLRLDADEEIERAEGRTIPEIFASDGEEAFRAIESRVLAGLINRKEPIVIATGGGAVLREENREAMLGGGFVVALACSAERIIARVKADTERPLLQGDVESRVHALLEQRKGIYDFAHFSIDTTELTVEQVVENVLREWKLHFN</sequence>
<keyword evidence="11" id="KW-0963">Cytoplasm</keyword>
<dbReference type="InterPro" id="IPR023000">
    <property type="entry name" value="Shikimate_kinase_CS"/>
</dbReference>
<keyword evidence="9 11" id="KW-0057">Aromatic amino acid biosynthesis</keyword>
<evidence type="ECO:0000256" key="7">
    <source>
        <dbReference type="ARBA" id="ARBA00022777"/>
    </source>
</evidence>
<dbReference type="RefSeq" id="WP_257446363.1">
    <property type="nucleotide sequence ID" value="NZ_JANIPJ010000009.1"/>
</dbReference>
<dbReference type="GO" id="GO:0009423">
    <property type="term" value="P:chorismate biosynthetic process"/>
    <property type="evidence" value="ECO:0007669"/>
    <property type="project" value="UniProtKB-UniRule"/>
</dbReference>
<dbReference type="Gene3D" id="3.40.50.300">
    <property type="entry name" value="P-loop containing nucleotide triphosphate hydrolases"/>
    <property type="match status" value="1"/>
</dbReference>
<dbReference type="Proteomes" id="UP001141950">
    <property type="component" value="Unassembled WGS sequence"/>
</dbReference>
<keyword evidence="5 11" id="KW-0808">Transferase</keyword>
<dbReference type="Pfam" id="PF01202">
    <property type="entry name" value="SKI"/>
    <property type="match status" value="1"/>
</dbReference>
<reference evidence="12" key="1">
    <citation type="submission" date="2022-08" db="EMBL/GenBank/DDBJ databases">
        <title>The genomic sequence of strain Paenibacillus sp. SCIV0701.</title>
        <authorList>
            <person name="Zhao H."/>
        </authorList>
    </citation>
    <scope>NUCLEOTIDE SEQUENCE</scope>
    <source>
        <strain evidence="12">SCIV0701</strain>
    </source>
</reference>
<keyword evidence="11" id="KW-0479">Metal-binding</keyword>
<feature type="binding site" evidence="11">
    <location>
        <position position="63"/>
    </location>
    <ligand>
        <name>substrate</name>
    </ligand>
</feature>
<dbReference type="GO" id="GO:0000287">
    <property type="term" value="F:magnesium ion binding"/>
    <property type="evidence" value="ECO:0007669"/>
    <property type="project" value="UniProtKB-UniRule"/>
</dbReference>
<dbReference type="InterPro" id="IPR031322">
    <property type="entry name" value="Shikimate/glucono_kinase"/>
</dbReference>
<keyword evidence="7 11" id="KW-0418">Kinase</keyword>
<evidence type="ECO:0000256" key="9">
    <source>
        <dbReference type="ARBA" id="ARBA00023141"/>
    </source>
</evidence>
<feature type="binding site" evidence="11">
    <location>
        <position position="142"/>
    </location>
    <ligand>
        <name>substrate</name>
    </ligand>
</feature>
<accession>A0A9X2MSD0</accession>
<comment type="subunit">
    <text evidence="11">Monomer.</text>
</comment>
<dbReference type="CDD" id="cd00464">
    <property type="entry name" value="SK"/>
    <property type="match status" value="1"/>
</dbReference>
<dbReference type="GO" id="GO:0008652">
    <property type="term" value="P:amino acid biosynthetic process"/>
    <property type="evidence" value="ECO:0007669"/>
    <property type="project" value="UniProtKB-KW"/>
</dbReference>
<feature type="binding site" evidence="11">
    <location>
        <position position="21"/>
    </location>
    <ligand>
        <name>Mg(2+)</name>
        <dbReference type="ChEBI" id="CHEBI:18420"/>
    </ligand>
</feature>
<keyword evidence="8 11" id="KW-0067">ATP-binding</keyword>
<dbReference type="InterPro" id="IPR027417">
    <property type="entry name" value="P-loop_NTPase"/>
</dbReference>
<dbReference type="GO" id="GO:0005524">
    <property type="term" value="F:ATP binding"/>
    <property type="evidence" value="ECO:0007669"/>
    <property type="project" value="UniProtKB-UniRule"/>
</dbReference>
<dbReference type="HAMAP" id="MF_00109">
    <property type="entry name" value="Shikimate_kinase"/>
    <property type="match status" value="1"/>
</dbReference>
<feature type="binding site" evidence="11">
    <location>
        <position position="124"/>
    </location>
    <ligand>
        <name>ATP</name>
        <dbReference type="ChEBI" id="CHEBI:30616"/>
    </ligand>
</feature>
<evidence type="ECO:0000256" key="3">
    <source>
        <dbReference type="ARBA" id="ARBA00012154"/>
    </source>
</evidence>
<evidence type="ECO:0000256" key="4">
    <source>
        <dbReference type="ARBA" id="ARBA00022605"/>
    </source>
</evidence>
<evidence type="ECO:0000256" key="10">
    <source>
        <dbReference type="ARBA" id="ARBA00048567"/>
    </source>
</evidence>
<feature type="binding site" evidence="11">
    <location>
        <position position="86"/>
    </location>
    <ligand>
        <name>substrate</name>
    </ligand>
</feature>
<comment type="pathway">
    <text evidence="1 11">Metabolic intermediate biosynthesis; chorismate biosynthesis; chorismate from D-erythrose 4-phosphate and phosphoenolpyruvate: step 5/7.</text>
</comment>
<evidence type="ECO:0000256" key="5">
    <source>
        <dbReference type="ARBA" id="ARBA00022679"/>
    </source>
</evidence>
<evidence type="ECO:0000256" key="11">
    <source>
        <dbReference type="HAMAP-Rule" id="MF_00109"/>
    </source>
</evidence>
<evidence type="ECO:0000256" key="6">
    <source>
        <dbReference type="ARBA" id="ARBA00022741"/>
    </source>
</evidence>
<keyword evidence="6 11" id="KW-0547">Nucleotide-binding</keyword>
<evidence type="ECO:0000256" key="2">
    <source>
        <dbReference type="ARBA" id="ARBA00006997"/>
    </source>
</evidence>
<dbReference type="GO" id="GO:0004765">
    <property type="term" value="F:shikimate kinase activity"/>
    <property type="evidence" value="ECO:0007669"/>
    <property type="project" value="UniProtKB-UniRule"/>
</dbReference>
<dbReference type="GO" id="GO:0009073">
    <property type="term" value="P:aromatic amino acid family biosynthetic process"/>
    <property type="evidence" value="ECO:0007669"/>
    <property type="project" value="UniProtKB-KW"/>
</dbReference>
<dbReference type="AlphaFoldDB" id="A0A9X2MSD0"/>
<evidence type="ECO:0000256" key="8">
    <source>
        <dbReference type="ARBA" id="ARBA00022840"/>
    </source>
</evidence>